<evidence type="ECO:0000313" key="4">
    <source>
        <dbReference type="Proteomes" id="UP000662814"/>
    </source>
</evidence>
<evidence type="ECO:0000259" key="2">
    <source>
        <dbReference type="SMART" id="SM00507"/>
    </source>
</evidence>
<keyword evidence="4" id="KW-1185">Reference proteome</keyword>
<dbReference type="CDD" id="cd00085">
    <property type="entry name" value="HNHc"/>
    <property type="match status" value="1"/>
</dbReference>
<feature type="region of interest" description="Disordered" evidence="1">
    <location>
        <begin position="1"/>
        <end position="22"/>
    </location>
</feature>
<dbReference type="InterPro" id="IPR003870">
    <property type="entry name" value="DUF222"/>
</dbReference>
<dbReference type="Proteomes" id="UP000662814">
    <property type="component" value="Chromosome"/>
</dbReference>
<name>A0ABX6YFL4_9MICO</name>
<dbReference type="EMBL" id="CP061169">
    <property type="protein sequence ID" value="QPZ37582.1"/>
    <property type="molecule type" value="Genomic_DNA"/>
</dbReference>
<dbReference type="Pfam" id="PF02720">
    <property type="entry name" value="DUF222"/>
    <property type="match status" value="1"/>
</dbReference>
<dbReference type="Gene3D" id="1.10.30.50">
    <property type="match status" value="1"/>
</dbReference>
<proteinExistence type="predicted"/>
<reference evidence="3 4" key="1">
    <citation type="submission" date="2020-12" db="EMBL/GenBank/DDBJ databases">
        <title>Microbacterium sp. HY060.</title>
        <authorList>
            <person name="Zhou J."/>
        </authorList>
    </citation>
    <scope>NUCLEOTIDE SEQUENCE [LARGE SCALE GENOMIC DNA]</scope>
    <source>
        <strain evidence="3 4">HY60</strain>
    </source>
</reference>
<evidence type="ECO:0000313" key="3">
    <source>
        <dbReference type="EMBL" id="QPZ37582.1"/>
    </source>
</evidence>
<accession>A0ABX6YFL4</accession>
<sequence length="457" mass="50007">MVNFTEFVKPPGGDAPPPGSPGASAQLLSMMVDSVAEQQELISSMQARVFTMVCQTVRFALRNDRVFVHDTTASPASREEWTRRALIAELALTLHLSERKVASMVQTSETLMKELPETLSALHDGQISVQHAEIMVSQAEGLDSQQKREFESIAIQAALSTTPPQFRTAAAAIRERLNPDSAAERKHRAMENRHIEVAPLPDGMGCLSVFGPIEKIKGIEAAARNTARSLKAAGDDRTVSQITADAVLDATMTGFTVDVSSRDELRAAKIRPTVRVTVPVMTLLGRSDEPGTLEGYGPIDADTARELAADAPSFTRLLTHPETGTVLSVGRDSYAVPADLRRLVEIRDETCGFAGCNRPASQCDIDHRHDWQYGGETSSDNLQPLCTSHHPLKHESTWQVNRADDGTIVWTSPLGRQFMVRPNGEPGFKRIVKFEETEQATVLAAPERKQLPDNPPF</sequence>
<dbReference type="SMART" id="SM00507">
    <property type="entry name" value="HNHc"/>
    <property type="match status" value="1"/>
</dbReference>
<protein>
    <submittedName>
        <fullName evidence="3">DUF222 domain-containing protein</fullName>
    </submittedName>
</protein>
<gene>
    <name evidence="3" type="ORF">HCR76_12175</name>
</gene>
<organism evidence="3 4">
    <name type="scientific">Paramicrobacterium chengjingii</name>
    <dbReference type="NCBI Taxonomy" id="2769067"/>
    <lineage>
        <taxon>Bacteria</taxon>
        <taxon>Bacillati</taxon>
        <taxon>Actinomycetota</taxon>
        <taxon>Actinomycetes</taxon>
        <taxon>Micrococcales</taxon>
        <taxon>Microbacteriaceae</taxon>
        <taxon>Paramicrobacterium</taxon>
    </lineage>
</organism>
<dbReference type="RefSeq" id="WP_166990781.1">
    <property type="nucleotide sequence ID" value="NZ_CP061169.1"/>
</dbReference>
<evidence type="ECO:0000256" key="1">
    <source>
        <dbReference type="SAM" id="MobiDB-lite"/>
    </source>
</evidence>
<feature type="domain" description="HNH nuclease" evidence="2">
    <location>
        <begin position="339"/>
        <end position="391"/>
    </location>
</feature>
<dbReference type="InterPro" id="IPR003615">
    <property type="entry name" value="HNH_nuc"/>
</dbReference>